<feature type="domain" description="NAD(P)-binding" evidence="2">
    <location>
        <begin position="48"/>
        <end position="154"/>
    </location>
</feature>
<dbReference type="PANTHER" id="PTHR12126:SF11">
    <property type="entry name" value="NADH DEHYDROGENASE [UBIQUINONE] 1 ALPHA SUBCOMPLEX SUBUNIT 9, MITOCHONDRIAL"/>
    <property type="match status" value="1"/>
</dbReference>
<organism evidence="3 4">
    <name type="scientific">Aciditerrimonas ferrireducens</name>
    <dbReference type="NCBI Taxonomy" id="667306"/>
    <lineage>
        <taxon>Bacteria</taxon>
        <taxon>Bacillati</taxon>
        <taxon>Actinomycetota</taxon>
        <taxon>Acidimicrobiia</taxon>
        <taxon>Acidimicrobiales</taxon>
        <taxon>Acidimicrobiaceae</taxon>
        <taxon>Aciditerrimonas</taxon>
    </lineage>
</organism>
<keyword evidence="4" id="KW-1185">Reference proteome</keyword>
<name>A0ABV6BZM0_9ACTN</name>
<feature type="region of interest" description="Disordered" evidence="1">
    <location>
        <begin position="540"/>
        <end position="560"/>
    </location>
</feature>
<dbReference type="InterPro" id="IPR051207">
    <property type="entry name" value="ComplexI_NDUFA9_subunit"/>
</dbReference>
<dbReference type="InterPro" id="IPR036291">
    <property type="entry name" value="NAD(P)-bd_dom_sf"/>
</dbReference>
<dbReference type="Proteomes" id="UP001589788">
    <property type="component" value="Unassembled WGS sequence"/>
</dbReference>
<dbReference type="SUPFAM" id="SSF51735">
    <property type="entry name" value="NAD(P)-binding Rossmann-fold domains"/>
    <property type="match status" value="1"/>
</dbReference>
<dbReference type="Pfam" id="PF11066">
    <property type="entry name" value="DUF2867"/>
    <property type="match status" value="1"/>
</dbReference>
<dbReference type="Gene3D" id="3.40.50.720">
    <property type="entry name" value="NAD(P)-binding Rossmann-like Domain"/>
    <property type="match status" value="1"/>
</dbReference>
<dbReference type="SUPFAM" id="SSF55961">
    <property type="entry name" value="Bet v1-like"/>
    <property type="match status" value="1"/>
</dbReference>
<dbReference type="Pfam" id="PF13460">
    <property type="entry name" value="NAD_binding_10"/>
    <property type="match status" value="1"/>
</dbReference>
<feature type="region of interest" description="Disordered" evidence="1">
    <location>
        <begin position="1"/>
        <end position="36"/>
    </location>
</feature>
<dbReference type="InterPro" id="IPR021295">
    <property type="entry name" value="DUF2867"/>
</dbReference>
<dbReference type="InterPro" id="IPR016040">
    <property type="entry name" value="NAD(P)-bd_dom"/>
</dbReference>
<dbReference type="RefSeq" id="WP_377787530.1">
    <property type="nucleotide sequence ID" value="NZ_JBHLYQ010000007.1"/>
</dbReference>
<dbReference type="EMBL" id="JBHLYQ010000007">
    <property type="protein sequence ID" value="MFC0080868.1"/>
    <property type="molecule type" value="Genomic_DNA"/>
</dbReference>
<dbReference type="PANTHER" id="PTHR12126">
    <property type="entry name" value="NADH-UBIQUINONE OXIDOREDUCTASE 39 KDA SUBUNIT-RELATED"/>
    <property type="match status" value="1"/>
</dbReference>
<accession>A0ABV6BZM0</accession>
<sequence>MTRKGSEVRVLYGPPENPEVGGRCPAGADAATTQRRSREGDVRVLVTGATGYIGGRLAPRLLEQGRQVRCLVRDPARLRDVPWAADAEVVAGDVLDPASCERALNGCQVAYYLVHQLGSGPRFAERDRRAASVFAAAARAAGVERLVYLGGLAPREEPLSPHLASRLEVGDLLLGSGVPTAVLRAAVVIGSGSASFEMLRYLTERLPVMVTPRWVRNRVQPIAVRDVLHFLLAAADLPASVSRAFDVGGPEVLTYLAMMQRYAAVAGLRRRVVVPVPVLTPRLSSHWMGVVTPVPAELARPLVESLRHEVVCAEDDLVRLVGEPEGGLLPFEEAVALALARVRDHQVTTRWSSATLPGTLAEPLPSDPAWTGGTLLRDEREVTVGAPAEALWPHIEGIGGEHGWYSWPLAWAARGWLDRLFGGVGLARGRRDPDRLVTGDSVDFWRVEELVPGRRLRLRAEMRLPGSAWLELEVEPLGPTRCRYRQRALFAPRGLAGHLYWWAIAPFHEVIFGSMATNLAARAEGRGPVVPRWWRRRRRPGTGPREVSLRPLRPGEERAG</sequence>
<evidence type="ECO:0000313" key="4">
    <source>
        <dbReference type="Proteomes" id="UP001589788"/>
    </source>
</evidence>
<comment type="caution">
    <text evidence="3">The sequence shown here is derived from an EMBL/GenBank/DDBJ whole genome shotgun (WGS) entry which is preliminary data.</text>
</comment>
<protein>
    <submittedName>
        <fullName evidence="3">SDR family oxidoreductase</fullName>
    </submittedName>
</protein>
<reference evidence="3 4" key="1">
    <citation type="submission" date="2024-09" db="EMBL/GenBank/DDBJ databases">
        <authorList>
            <person name="Sun Q."/>
            <person name="Mori K."/>
        </authorList>
    </citation>
    <scope>NUCLEOTIDE SEQUENCE [LARGE SCALE GENOMIC DNA]</scope>
    <source>
        <strain evidence="3 4">JCM 15389</strain>
    </source>
</reference>
<evidence type="ECO:0000313" key="3">
    <source>
        <dbReference type="EMBL" id="MFC0080868.1"/>
    </source>
</evidence>
<evidence type="ECO:0000256" key="1">
    <source>
        <dbReference type="SAM" id="MobiDB-lite"/>
    </source>
</evidence>
<proteinExistence type="predicted"/>
<evidence type="ECO:0000259" key="2">
    <source>
        <dbReference type="Pfam" id="PF13460"/>
    </source>
</evidence>
<gene>
    <name evidence="3" type="ORF">ACFFRE_01685</name>
</gene>